<evidence type="ECO:0000256" key="10">
    <source>
        <dbReference type="ARBA" id="ARBA00022917"/>
    </source>
</evidence>
<dbReference type="HOGENOM" id="CLU_025086_2_2_12"/>
<dbReference type="NCBIfam" id="NF003210">
    <property type="entry name" value="PRK04172.1"/>
    <property type="match status" value="1"/>
</dbReference>
<proteinExistence type="inferred from homology"/>
<dbReference type="InterPro" id="IPR045864">
    <property type="entry name" value="aa-tRNA-synth_II/BPL/LPL"/>
</dbReference>
<sequence>MANSDIQSTVKNLHPLEVRVILSYKKGDELTVEKVEKDLGFKGGNGNQALSWLAGKGLVSELRRETSVFYELTDLGKEWKEKGSPEERIIELVRIKSGLRMPEIAANLKLENKDIGSAFGSLSKLGVLAMDAEKKVTLALPADQLKDGRPVKGEAAEHFAVIRGLLDKAAAAEGGSLAEAGLSAAEKTAMSGIAKKRGAADAPFRQQDRETVVFGFTADAEPVAAALKAAGITGDEVGSLTPEMLESGDWKGKTFRSYNVQVPPTRLIPGRTNPYAKFIEDVKDKLTTLGFEEFDGPLVETEFWNSDALFMPQFHSARDIHDVYRIAEPDKAKAIEEPWLSNVASAHENGGKTGSRGWNYKFDREFTKRLILRSQGTVLSAKQLPKAKIPGKYFGIVRCFRYDQVNATHGADFYQTEGIVLGEDVNLKTLLGMLEMFAVEVAGAKEVKYVPGYFPFTEPSVEVHIKHPVLGWFEMGGSGIFRPEVTASMGIDVPVAAWGLGIDRIALMALGLSDLRELFTPVVENVRLRRTKDTAAAV</sequence>
<dbReference type="OrthoDB" id="9800719at2"/>
<dbReference type="GO" id="GO:0005524">
    <property type="term" value="F:ATP binding"/>
    <property type="evidence" value="ECO:0007669"/>
    <property type="project" value="UniProtKB-KW"/>
</dbReference>
<dbReference type="RefSeq" id="WP_015709815.1">
    <property type="nucleotide sequence ID" value="NC_015577.1"/>
</dbReference>
<keyword evidence="10" id="KW-0648">Protein biosynthesis</keyword>
<keyword evidence="9" id="KW-0460">Magnesium</keyword>
<keyword evidence="4" id="KW-0963">Cytoplasm</keyword>
<evidence type="ECO:0000256" key="7">
    <source>
        <dbReference type="ARBA" id="ARBA00022741"/>
    </source>
</evidence>
<keyword evidence="5 13" id="KW-0436">Ligase</keyword>
<evidence type="ECO:0000313" key="13">
    <source>
        <dbReference type="EMBL" id="AEF83339.1"/>
    </source>
</evidence>
<dbReference type="InterPro" id="IPR036388">
    <property type="entry name" value="WH-like_DNA-bd_sf"/>
</dbReference>
<evidence type="ECO:0000313" key="14">
    <source>
        <dbReference type="Proteomes" id="UP000009222"/>
    </source>
</evidence>
<dbReference type="NCBIfam" id="TIGR00468">
    <property type="entry name" value="pheS"/>
    <property type="match status" value="1"/>
</dbReference>
<keyword evidence="11 13" id="KW-0030">Aminoacyl-tRNA synthetase</keyword>
<organism evidence="13 14">
    <name type="scientific">Leadbettera azotonutricia (strain ATCC BAA-888 / DSM 13862 / ZAS-9)</name>
    <name type="common">Treponema azotonutricium</name>
    <dbReference type="NCBI Taxonomy" id="545695"/>
    <lineage>
        <taxon>Bacteria</taxon>
        <taxon>Pseudomonadati</taxon>
        <taxon>Spirochaetota</taxon>
        <taxon>Spirochaetia</taxon>
        <taxon>Spirochaetales</taxon>
        <taxon>Breznakiellaceae</taxon>
        <taxon>Leadbettera</taxon>
    </lineage>
</organism>
<dbReference type="Gene3D" id="1.10.10.10">
    <property type="entry name" value="Winged helix-like DNA-binding domain superfamily/Winged helix DNA-binding domain"/>
    <property type="match status" value="1"/>
</dbReference>
<name>F5Y8M1_LEAAZ</name>
<comment type="similarity">
    <text evidence="2">Belongs to the class-II aminoacyl-tRNA synthetase family. Phe-tRNA synthetase alpha subunit type 2 subfamily.</text>
</comment>
<dbReference type="InterPro" id="IPR002319">
    <property type="entry name" value="Phenylalanyl-tRNA_Synthase"/>
</dbReference>
<dbReference type="GO" id="GO:0000049">
    <property type="term" value="F:tRNA binding"/>
    <property type="evidence" value="ECO:0007669"/>
    <property type="project" value="InterPro"/>
</dbReference>
<dbReference type="GO" id="GO:0046872">
    <property type="term" value="F:metal ion binding"/>
    <property type="evidence" value="ECO:0007669"/>
    <property type="project" value="UniProtKB-KW"/>
</dbReference>
<dbReference type="eggNOG" id="COG0016">
    <property type="taxonomic scope" value="Bacteria"/>
</dbReference>
<reference evidence="13 14" key="2">
    <citation type="journal article" date="2011" name="ISME J.">
        <title>RNA-seq reveals cooperative metabolic interactions between two termite-gut spirochete species in co-culture.</title>
        <authorList>
            <person name="Rosenthal A.Z."/>
            <person name="Matson E.G."/>
            <person name="Eldar A."/>
            <person name="Leadbetter J.R."/>
        </authorList>
    </citation>
    <scope>NUCLEOTIDE SEQUENCE [LARGE SCALE GENOMIC DNA]</scope>
    <source>
        <strain evidence="14">ATCC BAA-888 / DSM 13862 / ZAS-9</strain>
    </source>
</reference>
<dbReference type="Proteomes" id="UP000009222">
    <property type="component" value="Chromosome"/>
</dbReference>
<evidence type="ECO:0000259" key="12">
    <source>
        <dbReference type="PROSITE" id="PS50862"/>
    </source>
</evidence>
<evidence type="ECO:0000256" key="5">
    <source>
        <dbReference type="ARBA" id="ARBA00022598"/>
    </source>
</evidence>
<dbReference type="GO" id="GO:0006432">
    <property type="term" value="P:phenylalanyl-tRNA aminoacylation"/>
    <property type="evidence" value="ECO:0007669"/>
    <property type="project" value="InterPro"/>
</dbReference>
<dbReference type="SUPFAM" id="SSF46785">
    <property type="entry name" value="Winged helix' DNA-binding domain"/>
    <property type="match status" value="1"/>
</dbReference>
<dbReference type="PANTHER" id="PTHR11538">
    <property type="entry name" value="PHENYLALANYL-TRNA SYNTHETASE"/>
    <property type="match status" value="1"/>
</dbReference>
<gene>
    <name evidence="13" type="ordered locus">TREAZ_2237</name>
</gene>
<dbReference type="InterPro" id="IPR004529">
    <property type="entry name" value="Phe-tRNA-synth_IIc_asu"/>
</dbReference>
<dbReference type="GO" id="GO:0004826">
    <property type="term" value="F:phenylalanine-tRNA ligase activity"/>
    <property type="evidence" value="ECO:0007669"/>
    <property type="project" value="UniProtKB-EC"/>
</dbReference>
<dbReference type="FunCoup" id="F5Y8M1">
    <property type="interactions" value="382"/>
</dbReference>
<evidence type="ECO:0000256" key="2">
    <source>
        <dbReference type="ARBA" id="ARBA00006703"/>
    </source>
</evidence>
<dbReference type="PROSITE" id="PS50862">
    <property type="entry name" value="AA_TRNA_LIGASE_II"/>
    <property type="match status" value="1"/>
</dbReference>
<evidence type="ECO:0000256" key="1">
    <source>
        <dbReference type="ARBA" id="ARBA00004496"/>
    </source>
</evidence>
<feature type="domain" description="Aminoacyl-transfer RNA synthetases class-II family profile" evidence="12">
    <location>
        <begin position="282"/>
        <end position="521"/>
    </location>
</feature>
<dbReference type="GO" id="GO:0005737">
    <property type="term" value="C:cytoplasm"/>
    <property type="evidence" value="ECO:0007669"/>
    <property type="project" value="UniProtKB-SubCell"/>
</dbReference>
<evidence type="ECO:0000256" key="4">
    <source>
        <dbReference type="ARBA" id="ARBA00022490"/>
    </source>
</evidence>
<dbReference type="STRING" id="545695.TREAZ_2237"/>
<reference evidence="14" key="1">
    <citation type="submission" date="2009-12" db="EMBL/GenBank/DDBJ databases">
        <title>Complete sequence of Treponema azotonutricium strain ZAS-9.</title>
        <authorList>
            <person name="Tetu S.G."/>
            <person name="Matson E."/>
            <person name="Ren Q."/>
            <person name="Seshadri R."/>
            <person name="Elbourne L."/>
            <person name="Hassan K.A."/>
            <person name="Durkin A."/>
            <person name="Radune D."/>
            <person name="Mohamoud Y."/>
            <person name="Shay R."/>
            <person name="Jin S."/>
            <person name="Zhang X."/>
            <person name="Lucey K."/>
            <person name="Ballor N.R."/>
            <person name="Ottesen E."/>
            <person name="Rosenthal R."/>
            <person name="Allen A."/>
            <person name="Leadbetter J.R."/>
            <person name="Paulsen I.T."/>
        </authorList>
    </citation>
    <scope>NUCLEOTIDE SEQUENCE [LARGE SCALE GENOMIC DNA]</scope>
    <source>
        <strain evidence="14">ATCC BAA-888 / DSM 13862 / ZAS-9</strain>
    </source>
</reference>
<dbReference type="SUPFAM" id="SSF55681">
    <property type="entry name" value="Class II aaRS and biotin synthetases"/>
    <property type="match status" value="1"/>
</dbReference>
<evidence type="ECO:0000256" key="8">
    <source>
        <dbReference type="ARBA" id="ARBA00022840"/>
    </source>
</evidence>
<accession>F5Y8M1</accession>
<dbReference type="KEGG" id="taz:TREAZ_2237"/>
<keyword evidence="14" id="KW-1185">Reference proteome</keyword>
<dbReference type="InterPro" id="IPR036390">
    <property type="entry name" value="WH_DNA-bd_sf"/>
</dbReference>
<dbReference type="AlphaFoldDB" id="F5Y8M1"/>
<comment type="subcellular location">
    <subcellularLocation>
        <location evidence="1">Cytoplasm</location>
    </subcellularLocation>
</comment>
<dbReference type="CDD" id="cd00496">
    <property type="entry name" value="PheRS_alpha_core"/>
    <property type="match status" value="1"/>
</dbReference>
<dbReference type="PANTHER" id="PTHR11538:SF40">
    <property type="entry name" value="PHENYLALANINE--TRNA LIGASE ALPHA SUBUNIT"/>
    <property type="match status" value="1"/>
</dbReference>
<dbReference type="InterPro" id="IPR006195">
    <property type="entry name" value="aa-tRNA-synth_II"/>
</dbReference>
<keyword evidence="8" id="KW-0067">ATP-binding</keyword>
<dbReference type="Gene3D" id="3.30.930.10">
    <property type="entry name" value="Bira Bifunctional Protein, Domain 2"/>
    <property type="match status" value="1"/>
</dbReference>
<protein>
    <recommendedName>
        <fullName evidence="3">phenylalanine--tRNA ligase</fullName>
        <ecNumber evidence="3">6.1.1.20</ecNumber>
    </recommendedName>
</protein>
<keyword evidence="6" id="KW-0479">Metal-binding</keyword>
<evidence type="ECO:0000256" key="6">
    <source>
        <dbReference type="ARBA" id="ARBA00022723"/>
    </source>
</evidence>
<dbReference type="EC" id="6.1.1.20" evidence="3"/>
<keyword evidence="7" id="KW-0547">Nucleotide-binding</keyword>
<dbReference type="Pfam" id="PF01409">
    <property type="entry name" value="tRNA-synt_2d"/>
    <property type="match status" value="1"/>
</dbReference>
<dbReference type="EMBL" id="CP001841">
    <property type="protein sequence ID" value="AEF83339.1"/>
    <property type="molecule type" value="Genomic_DNA"/>
</dbReference>
<evidence type="ECO:0000256" key="11">
    <source>
        <dbReference type="ARBA" id="ARBA00023146"/>
    </source>
</evidence>
<evidence type="ECO:0000256" key="9">
    <source>
        <dbReference type="ARBA" id="ARBA00022842"/>
    </source>
</evidence>
<evidence type="ECO:0000256" key="3">
    <source>
        <dbReference type="ARBA" id="ARBA00012814"/>
    </source>
</evidence>
<dbReference type="InParanoid" id="F5Y8M1"/>